<name>A0A2S0PD52_9NEIS</name>
<evidence type="ECO:0000313" key="3">
    <source>
        <dbReference type="Proteomes" id="UP000244173"/>
    </source>
</evidence>
<feature type="transmembrane region" description="Helical" evidence="1">
    <location>
        <begin position="12"/>
        <end position="32"/>
    </location>
</feature>
<organism evidence="2 3">
    <name type="scientific">Microvirgula aerodenitrificans</name>
    <dbReference type="NCBI Taxonomy" id="57480"/>
    <lineage>
        <taxon>Bacteria</taxon>
        <taxon>Pseudomonadati</taxon>
        <taxon>Pseudomonadota</taxon>
        <taxon>Betaproteobacteria</taxon>
        <taxon>Neisseriales</taxon>
        <taxon>Aquaspirillaceae</taxon>
        <taxon>Microvirgula</taxon>
    </lineage>
</organism>
<dbReference type="RefSeq" id="WP_107889878.1">
    <property type="nucleotide sequence ID" value="NZ_CP028519.1"/>
</dbReference>
<dbReference type="Proteomes" id="UP000244173">
    <property type="component" value="Chromosome"/>
</dbReference>
<keyword evidence="1" id="KW-0472">Membrane</keyword>
<evidence type="ECO:0000313" key="2">
    <source>
        <dbReference type="EMBL" id="AVY95304.1"/>
    </source>
</evidence>
<evidence type="ECO:0000256" key="1">
    <source>
        <dbReference type="SAM" id="Phobius"/>
    </source>
</evidence>
<accession>A0A2S0PD52</accession>
<proteinExistence type="predicted"/>
<keyword evidence="3" id="KW-1185">Reference proteome</keyword>
<keyword evidence="1" id="KW-1133">Transmembrane helix</keyword>
<protein>
    <submittedName>
        <fullName evidence="2">Uncharacterized protein</fullName>
    </submittedName>
</protein>
<sequence>MPFSTFRLVSNLLSPVVLLAGLAGLCEWLVHLDLMPVTHHPALLPAYDLLKAVVLRFLAACLALAAVVLFGRGVWRLHGWRHGRGERCPDCSGPCVLCHGRHGLRWRCLACGARRDIHY</sequence>
<dbReference type="KEGG" id="maer:DAI18_15605"/>
<reference evidence="2 3" key="1">
    <citation type="submission" date="2018-04" db="EMBL/GenBank/DDBJ databases">
        <title>Denitrifier Microvirgula.</title>
        <authorList>
            <person name="Anderson E."/>
            <person name="Jang J."/>
            <person name="Ishii S."/>
        </authorList>
    </citation>
    <scope>NUCLEOTIDE SEQUENCE [LARGE SCALE GENOMIC DNA]</scope>
    <source>
        <strain evidence="2 3">BE2.4</strain>
    </source>
</reference>
<feature type="transmembrane region" description="Helical" evidence="1">
    <location>
        <begin position="52"/>
        <end position="75"/>
    </location>
</feature>
<dbReference type="AlphaFoldDB" id="A0A2S0PD52"/>
<keyword evidence="1" id="KW-0812">Transmembrane</keyword>
<dbReference type="EMBL" id="CP028519">
    <property type="protein sequence ID" value="AVY95304.1"/>
    <property type="molecule type" value="Genomic_DNA"/>
</dbReference>
<gene>
    <name evidence="2" type="ORF">DAI18_15605</name>
</gene>